<dbReference type="AlphaFoldDB" id="A0A242KEF2"/>
<dbReference type="OrthoDB" id="2151809at2"/>
<sequence length="77" mass="8735">MSKKNKDIEVRIEEEQQKVDGQQVTVTKMLIGKKEIGRIIPKDSKKFSLEMSGESSGTVKSVEEGIETIIRQWNLAE</sequence>
<evidence type="ECO:0000313" key="2">
    <source>
        <dbReference type="EMBL" id="WYJ89418.1"/>
    </source>
</evidence>
<name>A0A242KEF2_9ENTE</name>
<dbReference type="Pfam" id="PF11184">
    <property type="entry name" value="DUF2969"/>
    <property type="match status" value="1"/>
</dbReference>
<reference evidence="2" key="3">
    <citation type="submission" date="2024-03" db="EMBL/GenBank/DDBJ databases">
        <title>The Genome Sequence of Enterococcus sp. DIV0242b.</title>
        <authorList>
            <consortium name="The Broad Institute Genomics Platform"/>
            <consortium name="The Broad Institute Microbial Omics Core"/>
            <consortium name="The Broad Institute Genomic Center for Infectious Diseases"/>
            <person name="Earl A."/>
            <person name="Manson A."/>
            <person name="Gilmore M."/>
            <person name="Schwartman J."/>
            <person name="Shea T."/>
            <person name="Abouelleil A."/>
            <person name="Cao P."/>
            <person name="Chapman S."/>
            <person name="Cusick C."/>
            <person name="Young S."/>
            <person name="Neafsey D."/>
            <person name="Nusbaum C."/>
            <person name="Birren B."/>
        </authorList>
    </citation>
    <scope>NUCLEOTIDE SEQUENCE</scope>
    <source>
        <strain evidence="2">9E7_DIV0242</strain>
    </source>
</reference>
<accession>A0A242KEF2</accession>
<dbReference type="EMBL" id="CP147247">
    <property type="protein sequence ID" value="WYJ89418.1"/>
    <property type="molecule type" value="Genomic_DNA"/>
</dbReference>
<organism evidence="1">
    <name type="scientific">Candidatus Enterococcus clewellii</name>
    <dbReference type="NCBI Taxonomy" id="1834193"/>
    <lineage>
        <taxon>Bacteria</taxon>
        <taxon>Bacillati</taxon>
        <taxon>Bacillota</taxon>
        <taxon>Bacilli</taxon>
        <taxon>Lactobacillales</taxon>
        <taxon>Enterococcaceae</taxon>
        <taxon>Enterococcus</taxon>
    </lineage>
</organism>
<reference evidence="2" key="2">
    <citation type="submission" date="2017-05" db="EMBL/GenBank/DDBJ databases">
        <authorList>
            <consortium name="The Broad Institute Genomics Platform"/>
            <consortium name="The Broad Institute Genomic Center for Infectious Diseases"/>
            <person name="Earl A."/>
            <person name="Manson A."/>
            <person name="Schwartman J."/>
            <person name="Gilmore M."/>
            <person name="Abouelleil A."/>
            <person name="Cao P."/>
            <person name="Chapman S."/>
            <person name="Cusick C."/>
            <person name="Shea T."/>
            <person name="Young S."/>
            <person name="Neafsey D."/>
            <person name="Nusbaum C."/>
            <person name="Birren B."/>
        </authorList>
    </citation>
    <scope>NUCLEOTIDE SEQUENCE</scope>
    <source>
        <strain evidence="2">9E7_DIV0242</strain>
    </source>
</reference>
<evidence type="ECO:0008006" key="4">
    <source>
        <dbReference type="Google" id="ProtNLM"/>
    </source>
</evidence>
<dbReference type="Proteomes" id="UP000195141">
    <property type="component" value="Chromosome"/>
</dbReference>
<protein>
    <recommendedName>
        <fullName evidence="4">DUF2969 domain-containing protein</fullName>
    </recommendedName>
</protein>
<proteinExistence type="predicted"/>
<reference evidence="1" key="1">
    <citation type="submission" date="2017-05" db="EMBL/GenBank/DDBJ databases">
        <title>The Genome Sequence of Enterococcus sp. 9E7_DIV0242.</title>
        <authorList>
            <consortium name="The Broad Institute Genomics Platform"/>
            <consortium name="The Broad Institute Genomic Center for Infectious Diseases"/>
            <person name="Earl A."/>
            <person name="Manson A."/>
            <person name="Schwartman J."/>
            <person name="Gilmore M."/>
            <person name="Abouelleil A."/>
            <person name="Cao P."/>
            <person name="Chapman S."/>
            <person name="Cusick C."/>
            <person name="Shea T."/>
            <person name="Young S."/>
            <person name="Neafsey D."/>
            <person name="Nusbaum C."/>
            <person name="Birren B."/>
        </authorList>
    </citation>
    <scope>NUCLEOTIDE SEQUENCE [LARGE SCALE GENOMIC DNA]</scope>
    <source>
        <strain evidence="1">9E7_DIV0242</strain>
    </source>
</reference>
<dbReference type="InterPro" id="IPR021351">
    <property type="entry name" value="DUF2969"/>
</dbReference>
<evidence type="ECO:0000313" key="1">
    <source>
        <dbReference type="EMBL" id="OTP19336.1"/>
    </source>
</evidence>
<dbReference type="EMBL" id="NGMM01000001">
    <property type="protein sequence ID" value="OTP19336.1"/>
    <property type="molecule type" value="Genomic_DNA"/>
</dbReference>
<gene>
    <name evidence="2" type="ORF">A5888_001140</name>
    <name evidence="1" type="ORF">A5888_001153</name>
</gene>
<keyword evidence="3" id="KW-1185">Reference proteome</keyword>
<evidence type="ECO:0000313" key="3">
    <source>
        <dbReference type="Proteomes" id="UP000195141"/>
    </source>
</evidence>
<dbReference type="RefSeq" id="WP_086348219.1">
    <property type="nucleotide sequence ID" value="NZ_CP147247.1"/>
</dbReference>